<comment type="caution">
    <text evidence="2">The sequence shown here is derived from an EMBL/GenBank/DDBJ whole genome shotgun (WGS) entry which is preliminary data.</text>
</comment>
<keyword evidence="3" id="KW-1185">Reference proteome</keyword>
<reference evidence="2" key="1">
    <citation type="submission" date="2022-06" db="EMBL/GenBank/DDBJ databases">
        <title>Uncovering the hologenomic basis of an extraordinary plant invasion.</title>
        <authorList>
            <person name="Bieker V.C."/>
            <person name="Martin M.D."/>
            <person name="Gilbert T."/>
            <person name="Hodgins K."/>
            <person name="Battlay P."/>
            <person name="Petersen B."/>
            <person name="Wilson J."/>
        </authorList>
    </citation>
    <scope>NUCLEOTIDE SEQUENCE</scope>
    <source>
        <strain evidence="2">AA19_3_7</strain>
        <tissue evidence="2">Leaf</tissue>
    </source>
</reference>
<feature type="compositionally biased region" description="Polar residues" evidence="1">
    <location>
        <begin position="91"/>
        <end position="105"/>
    </location>
</feature>
<feature type="compositionally biased region" description="Polar residues" evidence="1">
    <location>
        <begin position="120"/>
        <end position="133"/>
    </location>
</feature>
<gene>
    <name evidence="2" type="ORF">M8C21_005089</name>
</gene>
<name>A0AAD5D438_AMBAR</name>
<dbReference type="EMBL" id="JAMZMK010005691">
    <property type="protein sequence ID" value="KAI7752419.1"/>
    <property type="molecule type" value="Genomic_DNA"/>
</dbReference>
<evidence type="ECO:0000313" key="3">
    <source>
        <dbReference type="Proteomes" id="UP001206925"/>
    </source>
</evidence>
<accession>A0AAD5D438</accession>
<organism evidence="2 3">
    <name type="scientific">Ambrosia artemisiifolia</name>
    <name type="common">Common ragweed</name>
    <dbReference type="NCBI Taxonomy" id="4212"/>
    <lineage>
        <taxon>Eukaryota</taxon>
        <taxon>Viridiplantae</taxon>
        <taxon>Streptophyta</taxon>
        <taxon>Embryophyta</taxon>
        <taxon>Tracheophyta</taxon>
        <taxon>Spermatophyta</taxon>
        <taxon>Magnoliopsida</taxon>
        <taxon>eudicotyledons</taxon>
        <taxon>Gunneridae</taxon>
        <taxon>Pentapetalae</taxon>
        <taxon>asterids</taxon>
        <taxon>campanulids</taxon>
        <taxon>Asterales</taxon>
        <taxon>Asteraceae</taxon>
        <taxon>Asteroideae</taxon>
        <taxon>Heliantheae alliance</taxon>
        <taxon>Heliantheae</taxon>
        <taxon>Ambrosia</taxon>
    </lineage>
</organism>
<sequence length="186" mass="20242">MQEVCFMLSPLLNLLVDCAKKTDQSVVSISLGALVHLIEIGGNQFIVSDWDTLLKSIRDASYTTQPLELLNALSLESTKNQSVTGGDLNVQEDNSLSVRSPSGQNLLMVAKDKQEDEPSTDPQEPAGQTPSSENSDKSPPTPSLQRSQTFGQRLMGNMRDNVLVRSFTSKPKNLTLDALIPITPSK</sequence>
<feature type="non-terminal residue" evidence="2">
    <location>
        <position position="1"/>
    </location>
</feature>
<protein>
    <submittedName>
        <fullName evidence="2">Uncharacterized protein</fullName>
    </submittedName>
</protein>
<feature type="region of interest" description="Disordered" evidence="1">
    <location>
        <begin position="81"/>
        <end position="157"/>
    </location>
</feature>
<proteinExistence type="predicted"/>
<evidence type="ECO:0000256" key="1">
    <source>
        <dbReference type="SAM" id="MobiDB-lite"/>
    </source>
</evidence>
<dbReference type="AlphaFoldDB" id="A0AAD5D438"/>
<evidence type="ECO:0000313" key="2">
    <source>
        <dbReference type="EMBL" id="KAI7752419.1"/>
    </source>
</evidence>
<dbReference type="Proteomes" id="UP001206925">
    <property type="component" value="Unassembled WGS sequence"/>
</dbReference>